<keyword evidence="7" id="KW-0472">Membrane</keyword>
<keyword evidence="4" id="KW-0547">Nucleotide-binding</keyword>
<feature type="transmembrane region" description="Helical" evidence="7">
    <location>
        <begin position="12"/>
        <end position="34"/>
    </location>
</feature>
<dbReference type="PANTHER" id="PTHR44936">
    <property type="entry name" value="SENSOR PROTEIN CREC"/>
    <property type="match status" value="1"/>
</dbReference>
<evidence type="ECO:0000313" key="9">
    <source>
        <dbReference type="EMBL" id="MBO1926236.1"/>
    </source>
</evidence>
<dbReference type="SUPFAM" id="SSF55874">
    <property type="entry name" value="ATPase domain of HSP90 chaperone/DNA topoisomerase II/histidine kinase"/>
    <property type="match status" value="1"/>
</dbReference>
<dbReference type="InterPro" id="IPR005467">
    <property type="entry name" value="His_kinase_dom"/>
</dbReference>
<dbReference type="SUPFAM" id="SSF47384">
    <property type="entry name" value="Homodimeric domain of signal transducing histidine kinase"/>
    <property type="match status" value="1"/>
</dbReference>
<dbReference type="InterPro" id="IPR050980">
    <property type="entry name" value="2C_sensor_his_kinase"/>
</dbReference>
<protein>
    <recommendedName>
        <fullName evidence="2">histidine kinase</fullName>
        <ecNumber evidence="2">2.7.13.3</ecNumber>
    </recommendedName>
</protein>
<dbReference type="Gene3D" id="1.10.287.130">
    <property type="match status" value="1"/>
</dbReference>
<feature type="transmembrane region" description="Helical" evidence="7">
    <location>
        <begin position="128"/>
        <end position="147"/>
    </location>
</feature>
<name>A0ABS3Q1T0_9GAMM</name>
<feature type="transmembrane region" description="Helical" evidence="7">
    <location>
        <begin position="40"/>
        <end position="58"/>
    </location>
</feature>
<dbReference type="EMBL" id="JAGETV010000002">
    <property type="protein sequence ID" value="MBO1926236.1"/>
    <property type="molecule type" value="Genomic_DNA"/>
</dbReference>
<dbReference type="PANTHER" id="PTHR44936:SF10">
    <property type="entry name" value="SENSOR PROTEIN RSTB"/>
    <property type="match status" value="1"/>
</dbReference>
<evidence type="ECO:0000256" key="3">
    <source>
        <dbReference type="ARBA" id="ARBA00022679"/>
    </source>
</evidence>
<feature type="domain" description="Histidine kinase" evidence="8">
    <location>
        <begin position="217"/>
        <end position="430"/>
    </location>
</feature>
<sequence length="437" mass="49477">MFKIQLPKQGQLRYFTSMVLFLSITWLVTLSWFIGHLQMQLSFGWVLFSYALLLLTLLGSFALMNRDKENLNPEPRNNGFWMIMLMWVMLVNSALLYQTGGTINPLIHLLLLPLALGMLLLSPPFFMSLAVVSALLYIVLNYFYVPIMSLKVQSLQAFFAWHLHGSMLVFMLLVLFLALFILPMKSRLDKQQNLLEKQQRNALETEYFLSVASIASASAHQLSTPLNTLTFLHDLLQSEVKSEAGKDYLQTMQEQLQVCTHALQNLRVRADNANSTQSRRITLPQFLKDLKQEFALLHPQSTLSVVSEQQSASNVCLKADPSFKLALMNLLDNAARYSPQFIELQWQINQSGSAPQLHLRIRDQGGGLSAENLALLGKAPAESKHGLGMGVFLSRMILQRFNGELQFKNYVDNQQLPLGLEVNIGLSNIIEQSREDT</sequence>
<evidence type="ECO:0000259" key="8">
    <source>
        <dbReference type="PROSITE" id="PS50109"/>
    </source>
</evidence>
<dbReference type="RefSeq" id="WP_208146785.1">
    <property type="nucleotide sequence ID" value="NZ_JAGETV010000002.1"/>
</dbReference>
<dbReference type="InterPro" id="IPR036890">
    <property type="entry name" value="HATPase_C_sf"/>
</dbReference>
<dbReference type="EC" id="2.7.13.3" evidence="2"/>
<keyword evidence="7" id="KW-1133">Transmembrane helix</keyword>
<proteinExistence type="predicted"/>
<dbReference type="GO" id="GO:0016301">
    <property type="term" value="F:kinase activity"/>
    <property type="evidence" value="ECO:0007669"/>
    <property type="project" value="UniProtKB-KW"/>
</dbReference>
<dbReference type="InterPro" id="IPR003594">
    <property type="entry name" value="HATPase_dom"/>
</dbReference>
<comment type="caution">
    <text evidence="9">The sequence shown here is derived from an EMBL/GenBank/DDBJ whole genome shotgun (WGS) entry which is preliminary data.</text>
</comment>
<evidence type="ECO:0000256" key="4">
    <source>
        <dbReference type="ARBA" id="ARBA00022741"/>
    </source>
</evidence>
<keyword evidence="6" id="KW-0067">ATP-binding</keyword>
<dbReference type="Gene3D" id="3.30.565.10">
    <property type="entry name" value="Histidine kinase-like ATPase, C-terminal domain"/>
    <property type="match status" value="1"/>
</dbReference>
<accession>A0ABS3Q1T0</accession>
<evidence type="ECO:0000256" key="7">
    <source>
        <dbReference type="SAM" id="Phobius"/>
    </source>
</evidence>
<dbReference type="PROSITE" id="PS50109">
    <property type="entry name" value="HIS_KIN"/>
    <property type="match status" value="1"/>
</dbReference>
<feature type="transmembrane region" description="Helical" evidence="7">
    <location>
        <begin position="103"/>
        <end position="121"/>
    </location>
</feature>
<evidence type="ECO:0000256" key="2">
    <source>
        <dbReference type="ARBA" id="ARBA00012438"/>
    </source>
</evidence>
<keyword evidence="5 9" id="KW-0418">Kinase</keyword>
<feature type="transmembrane region" description="Helical" evidence="7">
    <location>
        <begin position="159"/>
        <end position="182"/>
    </location>
</feature>
<evidence type="ECO:0000313" key="10">
    <source>
        <dbReference type="Proteomes" id="UP000664835"/>
    </source>
</evidence>
<keyword evidence="10" id="KW-1185">Reference proteome</keyword>
<feature type="transmembrane region" description="Helical" evidence="7">
    <location>
        <begin position="79"/>
        <end position="97"/>
    </location>
</feature>
<dbReference type="InterPro" id="IPR036097">
    <property type="entry name" value="HisK_dim/P_sf"/>
</dbReference>
<keyword evidence="3" id="KW-0808">Transferase</keyword>
<comment type="catalytic activity">
    <reaction evidence="1">
        <text>ATP + protein L-histidine = ADP + protein N-phospho-L-histidine.</text>
        <dbReference type="EC" id="2.7.13.3"/>
    </reaction>
</comment>
<dbReference type="SMART" id="SM00387">
    <property type="entry name" value="HATPase_c"/>
    <property type="match status" value="1"/>
</dbReference>
<dbReference type="Pfam" id="PF02518">
    <property type="entry name" value="HATPase_c"/>
    <property type="match status" value="1"/>
</dbReference>
<evidence type="ECO:0000256" key="5">
    <source>
        <dbReference type="ARBA" id="ARBA00022777"/>
    </source>
</evidence>
<evidence type="ECO:0000256" key="6">
    <source>
        <dbReference type="ARBA" id="ARBA00022840"/>
    </source>
</evidence>
<gene>
    <name evidence="9" type="ORF">J3998_01495</name>
</gene>
<organism evidence="9 10">
    <name type="scientific">Thiomicrorhabdus marina</name>
    <dbReference type="NCBI Taxonomy" id="2818442"/>
    <lineage>
        <taxon>Bacteria</taxon>
        <taxon>Pseudomonadati</taxon>
        <taxon>Pseudomonadota</taxon>
        <taxon>Gammaproteobacteria</taxon>
        <taxon>Thiotrichales</taxon>
        <taxon>Piscirickettsiaceae</taxon>
        <taxon>Thiomicrorhabdus</taxon>
    </lineage>
</organism>
<reference evidence="9 10" key="1">
    <citation type="submission" date="2021-03" db="EMBL/GenBank/DDBJ databases">
        <title>Thiomicrorhabdus sp.nov.,novel sulfur-oxidizing bacteria isolated from coastal sediment.</title>
        <authorList>
            <person name="Liu X."/>
        </authorList>
    </citation>
    <scope>NUCLEOTIDE SEQUENCE [LARGE SCALE GENOMIC DNA]</scope>
    <source>
        <strain evidence="9 10">6S2-11</strain>
    </source>
</reference>
<dbReference type="CDD" id="cd00075">
    <property type="entry name" value="HATPase"/>
    <property type="match status" value="1"/>
</dbReference>
<evidence type="ECO:0000256" key="1">
    <source>
        <dbReference type="ARBA" id="ARBA00000085"/>
    </source>
</evidence>
<dbReference type="Proteomes" id="UP000664835">
    <property type="component" value="Unassembled WGS sequence"/>
</dbReference>
<keyword evidence="7" id="KW-0812">Transmembrane</keyword>